<gene>
    <name evidence="4" type="ORF">TRITD_5Av1G193880</name>
</gene>
<organism evidence="4 5">
    <name type="scientific">Triticum turgidum subsp. durum</name>
    <name type="common">Durum wheat</name>
    <name type="synonym">Triticum durum</name>
    <dbReference type="NCBI Taxonomy" id="4567"/>
    <lineage>
        <taxon>Eukaryota</taxon>
        <taxon>Viridiplantae</taxon>
        <taxon>Streptophyta</taxon>
        <taxon>Embryophyta</taxon>
        <taxon>Tracheophyta</taxon>
        <taxon>Spermatophyta</taxon>
        <taxon>Magnoliopsida</taxon>
        <taxon>Liliopsida</taxon>
        <taxon>Poales</taxon>
        <taxon>Poaceae</taxon>
        <taxon>BOP clade</taxon>
        <taxon>Pooideae</taxon>
        <taxon>Triticodae</taxon>
        <taxon>Triticeae</taxon>
        <taxon>Triticinae</taxon>
        <taxon>Triticum</taxon>
    </lineage>
</organism>
<dbReference type="PANTHER" id="PTHR46336">
    <property type="entry name" value="OS02G0260700 PROTEIN"/>
    <property type="match status" value="1"/>
</dbReference>
<proteinExistence type="predicted"/>
<keyword evidence="5" id="KW-1185">Reference proteome</keyword>
<evidence type="ECO:0000256" key="1">
    <source>
        <dbReference type="ARBA" id="ARBA00004906"/>
    </source>
</evidence>
<dbReference type="Pfam" id="PF00651">
    <property type="entry name" value="BTB"/>
    <property type="match status" value="1"/>
</dbReference>
<dbReference type="InterPro" id="IPR011333">
    <property type="entry name" value="SKP1/BTB/POZ_sf"/>
</dbReference>
<dbReference type="EMBL" id="LT934119">
    <property type="protein sequence ID" value="VAI21024.1"/>
    <property type="molecule type" value="Genomic_DNA"/>
</dbReference>
<reference evidence="4 5" key="1">
    <citation type="submission" date="2017-09" db="EMBL/GenBank/DDBJ databases">
        <authorList>
            <consortium name="International Durum Wheat Genome Sequencing Consortium (IDWGSC)"/>
            <person name="Milanesi L."/>
        </authorList>
    </citation>
    <scope>NUCLEOTIDE SEQUENCE [LARGE SCALE GENOMIC DNA]</scope>
    <source>
        <strain evidence="5">cv. Svevo</strain>
    </source>
</reference>
<dbReference type="CDD" id="cd18186">
    <property type="entry name" value="BTB_POZ_ZBTB_KLHL-like"/>
    <property type="match status" value="1"/>
</dbReference>
<feature type="region of interest" description="Disordered" evidence="2">
    <location>
        <begin position="39"/>
        <end position="68"/>
    </location>
</feature>
<dbReference type="OMA" id="CVAYIHE"/>
<dbReference type="SMART" id="SM00225">
    <property type="entry name" value="BTB"/>
    <property type="match status" value="1"/>
</dbReference>
<dbReference type="InterPro" id="IPR000210">
    <property type="entry name" value="BTB/POZ_dom"/>
</dbReference>
<name>A0A9R0TVU2_TRITD</name>
<evidence type="ECO:0000256" key="2">
    <source>
        <dbReference type="SAM" id="MobiDB-lite"/>
    </source>
</evidence>
<dbReference type="PROSITE" id="PS50097">
    <property type="entry name" value="BTB"/>
    <property type="match status" value="1"/>
</dbReference>
<evidence type="ECO:0000259" key="3">
    <source>
        <dbReference type="PROSITE" id="PS50097"/>
    </source>
</evidence>
<dbReference type="GO" id="GO:0005634">
    <property type="term" value="C:nucleus"/>
    <property type="evidence" value="ECO:0007669"/>
    <property type="project" value="TreeGrafter"/>
</dbReference>
<dbReference type="Gene3D" id="3.30.710.10">
    <property type="entry name" value="Potassium Channel Kv1.1, Chain A"/>
    <property type="match status" value="1"/>
</dbReference>
<dbReference type="PANTHER" id="PTHR46336:SF6">
    <property type="entry name" value="BTB DOMAIN-CONTAINING PROTEIN"/>
    <property type="match status" value="1"/>
</dbReference>
<dbReference type="InterPro" id="IPR045890">
    <property type="entry name" value="POB1-like"/>
</dbReference>
<dbReference type="AlphaFoldDB" id="A0A9R0TVU2"/>
<evidence type="ECO:0000313" key="5">
    <source>
        <dbReference type="Proteomes" id="UP000324705"/>
    </source>
</evidence>
<dbReference type="GO" id="GO:0010114">
    <property type="term" value="P:response to red light"/>
    <property type="evidence" value="ECO:0007669"/>
    <property type="project" value="TreeGrafter"/>
</dbReference>
<evidence type="ECO:0000313" key="4">
    <source>
        <dbReference type="EMBL" id="VAI21024.1"/>
    </source>
</evidence>
<dbReference type="SUPFAM" id="SSF54695">
    <property type="entry name" value="POZ domain"/>
    <property type="match status" value="1"/>
</dbReference>
<dbReference type="Proteomes" id="UP000324705">
    <property type="component" value="Chromosome 5A"/>
</dbReference>
<feature type="compositionally biased region" description="Low complexity" evidence="2">
    <location>
        <begin position="39"/>
        <end position="49"/>
    </location>
</feature>
<dbReference type="Gramene" id="TRITD5Av1G193880.1">
    <property type="protein sequence ID" value="TRITD5Av1G193880.1"/>
    <property type="gene ID" value="TRITD5Av1G193880"/>
</dbReference>
<protein>
    <recommendedName>
        <fullName evidence="3">BTB domain-containing protein</fullName>
    </recommendedName>
</protein>
<sequence>MAGGDASTGAEVDAGFEFAFDNETFSDKVLRIEVVAGSGDAAGPSAGAASRKRRREGDEGGDEEDIDTSCTVMGTPIIQVKTIHVSSVILAAKSSFFLKLFSNGMKESGQTQATVRVADSEEKAFMELLGFMYSGKLIPTEPTLLLDILMAADKFEVVSCMKLCGQRLIDLPMNLELAVRCLDLPCCISMADALQEAAQKFFAESERYKKFPEFQDELMRVPFLGIMAILTRNDLEVASEVAAYDFVIRWACSWYPDSEESRRILSSFLIPTVSVHKANALLSDFIQSMKSILKQ</sequence>
<comment type="pathway">
    <text evidence="1">Protein modification; protein ubiquitination.</text>
</comment>
<feature type="domain" description="BTB" evidence="3">
    <location>
        <begin position="66"/>
        <end position="141"/>
    </location>
</feature>
<accession>A0A9R0TVU2</accession>